<dbReference type="GO" id="GO:0016491">
    <property type="term" value="F:oxidoreductase activity"/>
    <property type="evidence" value="ECO:0007669"/>
    <property type="project" value="UniProtKB-KW"/>
</dbReference>
<evidence type="ECO:0000256" key="2">
    <source>
        <dbReference type="ARBA" id="ARBA00023002"/>
    </source>
</evidence>
<dbReference type="Proteomes" id="UP000215545">
    <property type="component" value="Unassembled WGS sequence"/>
</dbReference>
<dbReference type="AlphaFoldDB" id="A0A1N6US82"/>
<dbReference type="InterPro" id="IPR036291">
    <property type="entry name" value="NAD(P)-bd_dom_sf"/>
</dbReference>
<dbReference type="Proteomes" id="UP000186385">
    <property type="component" value="Unassembled WGS sequence"/>
</dbReference>
<sequence length="239" mass="25421">MKTAFITGASGGIGREIALKMASAGWDLVLHYSQNQASVEDIADRIRQNGRCAKLIQADLTNKDEVMRTAEAAVSASAVIFAAGMSQFSMIQDVSDEEMDTLWHVHVKAPMMLTRELVPSLLTKKGASITFISSIWGETGASCETVYSAVKGAQIAFSKALAKELGPSGIRVNAIAPGAVQTSMNSHLTEEEQRAIAEDIPLGRFADPSEIAAVASFLSFDEAGYITGQTLSVNGGWYA</sequence>
<dbReference type="CDD" id="cd05233">
    <property type="entry name" value="SDR_c"/>
    <property type="match status" value="1"/>
</dbReference>
<dbReference type="EMBL" id="MWSK01000003">
    <property type="protein sequence ID" value="OXS78609.1"/>
    <property type="molecule type" value="Genomic_DNA"/>
</dbReference>
<keyword evidence="2" id="KW-0560">Oxidoreductase</keyword>
<accession>A0A1N6US82</accession>
<proteinExistence type="inferred from homology"/>
<dbReference type="Pfam" id="PF13561">
    <property type="entry name" value="adh_short_C2"/>
    <property type="match status" value="1"/>
</dbReference>
<evidence type="ECO:0000313" key="6">
    <source>
        <dbReference type="Proteomes" id="UP000215545"/>
    </source>
</evidence>
<protein>
    <submittedName>
        <fullName evidence="3">3-oxoacyl-ACP reductase</fullName>
    </submittedName>
    <submittedName>
        <fullName evidence="4">3-oxoacyl-[acyl-carrier protein] reductase</fullName>
    </submittedName>
</protein>
<reference evidence="4 5" key="1">
    <citation type="submission" date="2017-01" db="EMBL/GenBank/DDBJ databases">
        <authorList>
            <person name="Mah S.A."/>
            <person name="Swanson W.J."/>
            <person name="Moy G.W."/>
            <person name="Vacquier V.D."/>
        </authorList>
    </citation>
    <scope>NUCLEOTIDE SEQUENCE [LARGE SCALE GENOMIC DNA]</scope>
    <source>
        <strain evidence="4 5">NIO-1016</strain>
    </source>
</reference>
<dbReference type="NCBIfam" id="NF047420">
    <property type="entry name" value="EF_P_mod_YmfI"/>
    <property type="match status" value="1"/>
</dbReference>
<dbReference type="SUPFAM" id="SSF51735">
    <property type="entry name" value="NAD(P)-binding Rossmann-fold domains"/>
    <property type="match status" value="1"/>
</dbReference>
<dbReference type="OrthoDB" id="9803333at2"/>
<dbReference type="RefSeq" id="WP_045849980.1">
    <property type="nucleotide sequence ID" value="NZ_FTLX01000003.1"/>
</dbReference>
<dbReference type="PANTHER" id="PTHR42879:SF2">
    <property type="entry name" value="3-OXOACYL-[ACYL-CARRIER-PROTEIN] REDUCTASE FABG"/>
    <property type="match status" value="1"/>
</dbReference>
<dbReference type="Gene3D" id="3.40.50.720">
    <property type="entry name" value="NAD(P)-binding Rossmann-like Domain"/>
    <property type="match status" value="1"/>
</dbReference>
<reference evidence="6" key="2">
    <citation type="submission" date="2017-03" db="EMBL/GenBank/DDBJ databases">
        <title>Bacillus sp. V-88(T) DSM27956, whole genome shotgun sequencing project.</title>
        <authorList>
            <person name="Dastager S.G."/>
            <person name="Neurgaonkar P.S."/>
            <person name="Dharne M.S."/>
        </authorList>
    </citation>
    <scope>NUCLEOTIDE SEQUENCE [LARGE SCALE GENOMIC DNA]</scope>
    <source>
        <strain evidence="6">DSM 25145</strain>
    </source>
</reference>
<dbReference type="FunFam" id="3.40.50.720:FF:000173">
    <property type="entry name" value="3-oxoacyl-[acyl-carrier protein] reductase"/>
    <property type="match status" value="1"/>
</dbReference>
<name>A0A1N6US82_9BACI</name>
<evidence type="ECO:0000256" key="1">
    <source>
        <dbReference type="ARBA" id="ARBA00006484"/>
    </source>
</evidence>
<evidence type="ECO:0000313" key="5">
    <source>
        <dbReference type="Proteomes" id="UP000186385"/>
    </source>
</evidence>
<reference evidence="3" key="3">
    <citation type="submission" date="2017-03" db="EMBL/GenBank/DDBJ databases">
        <authorList>
            <person name="Dastager S.G."/>
            <person name="Neurgaonkar P.S."/>
            <person name="Dharne M.S."/>
        </authorList>
    </citation>
    <scope>NUCLEOTIDE SEQUENCE</scope>
    <source>
        <strain evidence="3">DSM 25145</strain>
    </source>
</reference>
<dbReference type="EMBL" id="FTLX01000003">
    <property type="protein sequence ID" value="SIQ68484.1"/>
    <property type="molecule type" value="Genomic_DNA"/>
</dbReference>
<gene>
    <name evidence="3" type="primary">fabG</name>
    <name evidence="3" type="ORF">B1B05_08400</name>
    <name evidence="4" type="ORF">SAMN05443094_103357</name>
</gene>
<dbReference type="InterPro" id="IPR002347">
    <property type="entry name" value="SDR_fam"/>
</dbReference>
<organism evidence="4 5">
    <name type="scientific">Domibacillus enclensis</name>
    <dbReference type="NCBI Taxonomy" id="1017273"/>
    <lineage>
        <taxon>Bacteria</taxon>
        <taxon>Bacillati</taxon>
        <taxon>Bacillota</taxon>
        <taxon>Bacilli</taxon>
        <taxon>Bacillales</taxon>
        <taxon>Bacillaceae</taxon>
        <taxon>Domibacillus</taxon>
    </lineage>
</organism>
<dbReference type="InterPro" id="IPR050259">
    <property type="entry name" value="SDR"/>
</dbReference>
<dbReference type="PRINTS" id="PR00081">
    <property type="entry name" value="GDHRDH"/>
</dbReference>
<dbReference type="STRING" id="1017273.SAMN05443094_103357"/>
<evidence type="ECO:0000313" key="3">
    <source>
        <dbReference type="EMBL" id="OXS78609.1"/>
    </source>
</evidence>
<evidence type="ECO:0000313" key="4">
    <source>
        <dbReference type="EMBL" id="SIQ68484.1"/>
    </source>
</evidence>
<keyword evidence="6" id="KW-1185">Reference proteome</keyword>
<dbReference type="PANTHER" id="PTHR42879">
    <property type="entry name" value="3-OXOACYL-(ACYL-CARRIER-PROTEIN) REDUCTASE"/>
    <property type="match status" value="1"/>
</dbReference>
<comment type="similarity">
    <text evidence="1">Belongs to the short-chain dehydrogenases/reductases (SDR) family.</text>
</comment>